<dbReference type="InterPro" id="IPR036259">
    <property type="entry name" value="MFS_trans_sf"/>
</dbReference>
<dbReference type="Gene3D" id="1.20.1250.20">
    <property type="entry name" value="MFS general substrate transporter like domains"/>
    <property type="match status" value="1"/>
</dbReference>
<comment type="subcellular location">
    <subcellularLocation>
        <location evidence="2">Cell membrane</location>
        <topology evidence="2">Multi-pass membrane protein</topology>
    </subcellularLocation>
</comment>
<keyword evidence="6 12" id="KW-0812">Transmembrane</keyword>
<keyword evidence="7 12" id="KW-1133">Transmembrane helix</keyword>
<dbReference type="OrthoDB" id="439578at2759"/>
<feature type="transmembrane region" description="Helical" evidence="12">
    <location>
        <begin position="12"/>
        <end position="31"/>
    </location>
</feature>
<evidence type="ECO:0000313" key="13">
    <source>
        <dbReference type="EMBL" id="KAF4671603.1"/>
    </source>
</evidence>
<keyword evidence="9 12" id="KW-0472">Membrane</keyword>
<evidence type="ECO:0000256" key="7">
    <source>
        <dbReference type="ARBA" id="ARBA00022989"/>
    </source>
</evidence>
<keyword evidence="4" id="KW-0813">Transport</keyword>
<feature type="transmembrane region" description="Helical" evidence="12">
    <location>
        <begin position="264"/>
        <end position="286"/>
    </location>
</feature>
<evidence type="ECO:0000256" key="5">
    <source>
        <dbReference type="ARBA" id="ARBA00022475"/>
    </source>
</evidence>
<sequence length="440" mass="47733">MIVFEWPFTTEGSVGILLAALCAAKPLYNLFLPRVSKGTSSNSSQEFRRFQWAYLSVYLLAALADWLQGPFVYALYRSYGYSIEEIGSLFIVGFLTSGVFGMFVGGLTDSFGRKKACLMYCVLYGLACLLYHFHDYYVLLIGRFLGGVSTSILFSAFEAWMLHERTARGFNEASLNDTFAKSTLGNGSVAILAGILSHFAAVQYGPIGPFELSALSLAVCGLLITLLWNENYGGGKTSSEANGEGGMVSAIEEAFRVALAQPSVLLCGLVQSCFESAMYVFVFMWTPALPESMDPGTVFTDFMIAMMIGSQVFEFITKRSIGLAGVLPYVLLVGAVALAVPCLTSSPILRLIAFSLFEGCCGVYFPTHYSVRSNIVPASIRATMFNLYRIPLNIVVAKICTSVGDMDEATVFATCSMLLLAGCLLALKNASLLRVVDKKT</sequence>
<evidence type="ECO:0000256" key="4">
    <source>
        <dbReference type="ARBA" id="ARBA00022448"/>
    </source>
</evidence>
<dbReference type="GO" id="GO:0005886">
    <property type="term" value="C:plasma membrane"/>
    <property type="evidence" value="ECO:0007669"/>
    <property type="project" value="UniProtKB-SubCell"/>
</dbReference>
<evidence type="ECO:0000256" key="10">
    <source>
        <dbReference type="ARBA" id="ARBA00030646"/>
    </source>
</evidence>
<feature type="transmembrane region" description="Helical" evidence="12">
    <location>
        <begin position="183"/>
        <end position="201"/>
    </location>
</feature>
<feature type="transmembrane region" description="Helical" evidence="12">
    <location>
        <begin position="323"/>
        <end position="341"/>
    </location>
</feature>
<accession>A0A7J6MJ76</accession>
<evidence type="ECO:0000256" key="8">
    <source>
        <dbReference type="ARBA" id="ARBA00023065"/>
    </source>
</evidence>
<dbReference type="PANTHER" id="PTHR23516">
    <property type="entry name" value="SAM (S-ADENOSYL METHIONINE) TRANSPORTER"/>
    <property type="match status" value="1"/>
</dbReference>
<feature type="transmembrane region" description="Helical" evidence="12">
    <location>
        <begin position="117"/>
        <end position="134"/>
    </location>
</feature>
<keyword evidence="5" id="KW-1003">Cell membrane</keyword>
<dbReference type="GO" id="GO:0015098">
    <property type="term" value="F:molybdate ion transmembrane transporter activity"/>
    <property type="evidence" value="ECO:0007669"/>
    <property type="project" value="InterPro"/>
</dbReference>
<reference evidence="13 14" key="1">
    <citation type="submission" date="2020-04" db="EMBL/GenBank/DDBJ databases">
        <title>Perkinsus chesapeaki whole genome sequence.</title>
        <authorList>
            <person name="Bogema D.R."/>
        </authorList>
    </citation>
    <scope>NUCLEOTIDE SEQUENCE [LARGE SCALE GENOMIC DNA]</scope>
    <source>
        <strain evidence="13">ATCC PRA-425</strain>
    </source>
</reference>
<proteinExistence type="predicted"/>
<feature type="transmembrane region" description="Helical" evidence="12">
    <location>
        <begin position="410"/>
        <end position="427"/>
    </location>
</feature>
<gene>
    <name evidence="13" type="ORF">FOL47_001418</name>
</gene>
<dbReference type="GO" id="GO:0006811">
    <property type="term" value="P:monoatomic ion transport"/>
    <property type="evidence" value="ECO:0007669"/>
    <property type="project" value="UniProtKB-KW"/>
</dbReference>
<evidence type="ECO:0000256" key="9">
    <source>
        <dbReference type="ARBA" id="ARBA00023136"/>
    </source>
</evidence>
<evidence type="ECO:0000256" key="6">
    <source>
        <dbReference type="ARBA" id="ARBA00022692"/>
    </source>
</evidence>
<evidence type="ECO:0000256" key="1">
    <source>
        <dbReference type="ARBA" id="ARBA00003019"/>
    </source>
</evidence>
<feature type="transmembrane region" description="Helical" evidence="12">
    <location>
        <begin position="207"/>
        <end position="228"/>
    </location>
</feature>
<dbReference type="SUPFAM" id="SSF103473">
    <property type="entry name" value="MFS general substrate transporter"/>
    <property type="match status" value="1"/>
</dbReference>
<evidence type="ECO:0000256" key="3">
    <source>
        <dbReference type="ARBA" id="ARBA00021242"/>
    </source>
</evidence>
<keyword evidence="8" id="KW-0406">Ion transport</keyword>
<keyword evidence="14" id="KW-1185">Reference proteome</keyword>
<name>A0A7J6MJ76_PERCH</name>
<protein>
    <recommendedName>
        <fullName evidence="3">Molybdate-anion transporter</fullName>
    </recommendedName>
    <alternativeName>
        <fullName evidence="10">Major facilitator superfamily domain-containing protein 5</fullName>
    </alternativeName>
    <alternativeName>
        <fullName evidence="11">Molybdate transporter 2 homolog</fullName>
    </alternativeName>
</protein>
<evidence type="ECO:0000256" key="2">
    <source>
        <dbReference type="ARBA" id="ARBA00004651"/>
    </source>
</evidence>
<dbReference type="PANTHER" id="PTHR23516:SF1">
    <property type="entry name" value="MOLYBDATE-ANION TRANSPORTER"/>
    <property type="match status" value="1"/>
</dbReference>
<feature type="transmembrane region" description="Helical" evidence="12">
    <location>
        <begin position="298"/>
        <end position="316"/>
    </location>
</feature>
<dbReference type="Pfam" id="PF05631">
    <property type="entry name" value="MFS_5"/>
    <property type="match status" value="1"/>
</dbReference>
<dbReference type="CDD" id="cd17487">
    <property type="entry name" value="MFS_MFSD5_like"/>
    <property type="match status" value="1"/>
</dbReference>
<comment type="caution">
    <text evidence="13">The sequence shown here is derived from an EMBL/GenBank/DDBJ whole genome shotgun (WGS) entry which is preliminary data.</text>
</comment>
<comment type="function">
    <text evidence="1">Mediates high-affinity intracellular uptake of the rare oligo-element molybdenum.</text>
</comment>
<evidence type="ECO:0000256" key="12">
    <source>
        <dbReference type="SAM" id="Phobius"/>
    </source>
</evidence>
<evidence type="ECO:0000313" key="14">
    <source>
        <dbReference type="Proteomes" id="UP000591131"/>
    </source>
</evidence>
<dbReference type="EMBL" id="JAAPAO010000133">
    <property type="protein sequence ID" value="KAF4671603.1"/>
    <property type="molecule type" value="Genomic_DNA"/>
</dbReference>
<dbReference type="AlphaFoldDB" id="A0A7J6MJ76"/>
<dbReference type="InterPro" id="IPR008509">
    <property type="entry name" value="MOT2/MFSD5"/>
</dbReference>
<dbReference type="Proteomes" id="UP000591131">
    <property type="component" value="Unassembled WGS sequence"/>
</dbReference>
<feature type="transmembrane region" description="Helical" evidence="12">
    <location>
        <begin position="140"/>
        <end position="162"/>
    </location>
</feature>
<organism evidence="13 14">
    <name type="scientific">Perkinsus chesapeaki</name>
    <name type="common">Clam parasite</name>
    <name type="synonym">Perkinsus andrewsi</name>
    <dbReference type="NCBI Taxonomy" id="330153"/>
    <lineage>
        <taxon>Eukaryota</taxon>
        <taxon>Sar</taxon>
        <taxon>Alveolata</taxon>
        <taxon>Perkinsozoa</taxon>
        <taxon>Perkinsea</taxon>
        <taxon>Perkinsida</taxon>
        <taxon>Perkinsidae</taxon>
        <taxon>Perkinsus</taxon>
    </lineage>
</organism>
<feature type="transmembrane region" description="Helical" evidence="12">
    <location>
        <begin position="52"/>
        <end position="74"/>
    </location>
</feature>
<evidence type="ECO:0000256" key="11">
    <source>
        <dbReference type="ARBA" id="ARBA00032555"/>
    </source>
</evidence>
<feature type="transmembrane region" description="Helical" evidence="12">
    <location>
        <begin position="86"/>
        <end position="105"/>
    </location>
</feature>